<evidence type="ECO:0000313" key="2">
    <source>
        <dbReference type="Proteomes" id="UP001524502"/>
    </source>
</evidence>
<keyword evidence="2" id="KW-1185">Reference proteome</keyword>
<dbReference type="RefSeq" id="WP_256132878.1">
    <property type="nucleotide sequence ID" value="NZ_JANFXK010000015.1"/>
</dbReference>
<evidence type="ECO:0000313" key="1">
    <source>
        <dbReference type="EMBL" id="MCQ4637697.1"/>
    </source>
</evidence>
<sequence>MSEIEMNTFEGQCKYCGNIQPIMAMDQTDANEQISEKCDCGGAEKERRKASLLKNLTDVVGKNAPSYGMRQVESEQEEIITEMALAVFNGLVERASCKVDGIAIAIVRSGGKTKIKRTDQQKAELEA</sequence>
<comment type="caution">
    <text evidence="1">The sequence shown here is derived from an EMBL/GenBank/DDBJ whole genome shotgun (WGS) entry which is preliminary data.</text>
</comment>
<name>A0ABT1RR80_9FIRM</name>
<gene>
    <name evidence="1" type="ORF">NE619_13265</name>
</gene>
<reference evidence="1 2" key="1">
    <citation type="submission" date="2022-06" db="EMBL/GenBank/DDBJ databases">
        <title>Isolation of gut microbiota from human fecal samples.</title>
        <authorList>
            <person name="Pamer E.G."/>
            <person name="Barat B."/>
            <person name="Waligurski E."/>
            <person name="Medina S."/>
            <person name="Paddock L."/>
            <person name="Mostad J."/>
        </authorList>
    </citation>
    <scope>NUCLEOTIDE SEQUENCE [LARGE SCALE GENOMIC DNA]</scope>
    <source>
        <strain evidence="1 2">SL.3.17</strain>
    </source>
</reference>
<organism evidence="1 2">
    <name type="scientific">Anaerovorax odorimutans</name>
    <dbReference type="NCBI Taxonomy" id="109327"/>
    <lineage>
        <taxon>Bacteria</taxon>
        <taxon>Bacillati</taxon>
        <taxon>Bacillota</taxon>
        <taxon>Clostridia</taxon>
        <taxon>Peptostreptococcales</taxon>
        <taxon>Anaerovoracaceae</taxon>
        <taxon>Anaerovorax</taxon>
    </lineage>
</organism>
<dbReference type="EMBL" id="JANFXK010000015">
    <property type="protein sequence ID" value="MCQ4637697.1"/>
    <property type="molecule type" value="Genomic_DNA"/>
</dbReference>
<protein>
    <submittedName>
        <fullName evidence="1">Uncharacterized protein</fullName>
    </submittedName>
</protein>
<dbReference type="Proteomes" id="UP001524502">
    <property type="component" value="Unassembled WGS sequence"/>
</dbReference>
<proteinExistence type="predicted"/>
<accession>A0ABT1RR80</accession>